<protein>
    <submittedName>
        <fullName evidence="3">Uncharacterized protein</fullName>
    </submittedName>
</protein>
<accession>A0AAU9LFE6</accession>
<keyword evidence="2" id="KW-0812">Transmembrane</keyword>
<keyword evidence="2" id="KW-1133">Transmembrane helix</keyword>
<proteinExistence type="predicted"/>
<feature type="transmembrane region" description="Helical" evidence="2">
    <location>
        <begin position="206"/>
        <end position="227"/>
    </location>
</feature>
<keyword evidence="4" id="KW-1185">Reference proteome</keyword>
<dbReference type="PANTHER" id="PTHR35307:SF8">
    <property type="entry name" value="GUSTATORY RECEPTOR"/>
    <property type="match status" value="1"/>
</dbReference>
<feature type="transmembrane region" description="Helical" evidence="2">
    <location>
        <begin position="97"/>
        <end position="114"/>
    </location>
</feature>
<evidence type="ECO:0000256" key="1">
    <source>
        <dbReference type="SAM" id="Coils"/>
    </source>
</evidence>
<sequence length="825" mass="93001">MGSSYDSTLHCYDIVSSFDNGDRSSSGVLVNLTEESISALQYFCEEITISEIEDKYNKPLPWIGIYISIASLFCVLAMVVDLFTGFRKRKFWFPSKLFSLNAVSITVIAVAMKLPVDLNSPMPGFLDQAAKQGSLVFMCMMMANLMPSLASMDNKSLLANVIGLAILIITIIVNICMEINTGVIVPVAIGISTALDRYTFMDVGCIYVALLLFLLILLISSAITVPLSKQILELKYQAISKTILYNHCPQDKFDIEKLRQHVKRYWIMAETGSPQFMMASSPLSCASGIICVIAVAIYTHLLVSISVAPIRLRSLSDYKWSMVATFIIQSIGVVGVIAPICRSFMVVSFKSFAGWNRNHLEVFKVEKYWTQKLCEWKESRITFLSDCHRVKSLLRNFKNLILSTLIGFQKAVVVTCKIIGLIPVVVLLIFMHCSYYFKSLKEIMLSPPSSSDYIDEDLRKCVLLLEDNMELAERTLKRISNSMNRLIQKAEKEQDNNLLKFLDKSTGFQGVEKFDIYQELPNSWSLPIVTLTCIAAALPNIGKDVRNSLFKCVGEGLFYTHIVEESLNNECRYVNIQKAAMTLWDEVEDNNKWLGKTLEKNAYKGKTSREILEWFAHKAEEIVIEFSKSLNEGEPVEYLPRKLIVANSMHRIAHSIMLTYQSNILEITEEQLFTLLSHMNTDILVACFTNMPRVIVMKCHESAIEKREAVACFTNMPQVIVMKCHESAIEKREASVEAAAKLLEFLVFSYGAKLTCLESEALDREEEKTPTLSSFACGKAFIVFLPNLDQCKNGQKTTVNILPHRLVVGAIRVLISTSLVNQKSF</sequence>
<keyword evidence="1" id="KW-0175">Coiled coil</keyword>
<dbReference type="EMBL" id="CAKMRJ010000001">
    <property type="protein sequence ID" value="CAH1414758.1"/>
    <property type="molecule type" value="Genomic_DNA"/>
</dbReference>
<feature type="transmembrane region" description="Helical" evidence="2">
    <location>
        <begin position="418"/>
        <end position="437"/>
    </location>
</feature>
<feature type="transmembrane region" description="Helical" evidence="2">
    <location>
        <begin position="63"/>
        <end position="85"/>
    </location>
</feature>
<dbReference type="PANTHER" id="PTHR35307">
    <property type="entry name" value="PROTEIN, PUTATIVE-RELATED"/>
    <property type="match status" value="1"/>
</dbReference>
<feature type="transmembrane region" description="Helical" evidence="2">
    <location>
        <begin position="283"/>
        <end position="308"/>
    </location>
</feature>
<gene>
    <name evidence="3" type="ORF">LVIROSA_LOCUS2653</name>
</gene>
<feature type="transmembrane region" description="Helical" evidence="2">
    <location>
        <begin position="134"/>
        <end position="152"/>
    </location>
</feature>
<dbReference type="AlphaFoldDB" id="A0AAU9LFE6"/>
<dbReference type="Proteomes" id="UP001157418">
    <property type="component" value="Unassembled WGS sequence"/>
</dbReference>
<feature type="coiled-coil region" evidence="1">
    <location>
        <begin position="462"/>
        <end position="496"/>
    </location>
</feature>
<feature type="transmembrane region" description="Helical" evidence="2">
    <location>
        <begin position="164"/>
        <end position="194"/>
    </location>
</feature>
<feature type="transmembrane region" description="Helical" evidence="2">
    <location>
        <begin position="320"/>
        <end position="341"/>
    </location>
</feature>
<reference evidence="3 4" key="1">
    <citation type="submission" date="2022-01" db="EMBL/GenBank/DDBJ databases">
        <authorList>
            <person name="Xiong W."/>
            <person name="Schranz E."/>
        </authorList>
    </citation>
    <scope>NUCLEOTIDE SEQUENCE [LARGE SCALE GENOMIC DNA]</scope>
</reference>
<keyword evidence="2" id="KW-0472">Membrane</keyword>
<organism evidence="3 4">
    <name type="scientific">Lactuca virosa</name>
    <dbReference type="NCBI Taxonomy" id="75947"/>
    <lineage>
        <taxon>Eukaryota</taxon>
        <taxon>Viridiplantae</taxon>
        <taxon>Streptophyta</taxon>
        <taxon>Embryophyta</taxon>
        <taxon>Tracheophyta</taxon>
        <taxon>Spermatophyta</taxon>
        <taxon>Magnoliopsida</taxon>
        <taxon>eudicotyledons</taxon>
        <taxon>Gunneridae</taxon>
        <taxon>Pentapetalae</taxon>
        <taxon>asterids</taxon>
        <taxon>campanulids</taxon>
        <taxon>Asterales</taxon>
        <taxon>Asteraceae</taxon>
        <taxon>Cichorioideae</taxon>
        <taxon>Cichorieae</taxon>
        <taxon>Lactucinae</taxon>
        <taxon>Lactuca</taxon>
    </lineage>
</organism>
<evidence type="ECO:0000313" key="3">
    <source>
        <dbReference type="EMBL" id="CAH1414758.1"/>
    </source>
</evidence>
<name>A0AAU9LFE6_9ASTR</name>
<evidence type="ECO:0000256" key="2">
    <source>
        <dbReference type="SAM" id="Phobius"/>
    </source>
</evidence>
<evidence type="ECO:0000313" key="4">
    <source>
        <dbReference type="Proteomes" id="UP001157418"/>
    </source>
</evidence>
<comment type="caution">
    <text evidence="3">The sequence shown here is derived from an EMBL/GenBank/DDBJ whole genome shotgun (WGS) entry which is preliminary data.</text>
</comment>